<dbReference type="InterPro" id="IPR036291">
    <property type="entry name" value="NAD(P)-bd_dom_sf"/>
</dbReference>
<keyword evidence="8" id="KW-1185">Reference proteome</keyword>
<dbReference type="GO" id="GO:0046872">
    <property type="term" value="F:metal ion binding"/>
    <property type="evidence" value="ECO:0007669"/>
    <property type="project" value="InterPro"/>
</dbReference>
<name>A0A1I3LV95_9BACL</name>
<dbReference type="AlphaFoldDB" id="A0A1I3LV95"/>
<evidence type="ECO:0000313" key="8">
    <source>
        <dbReference type="Proteomes" id="UP000198915"/>
    </source>
</evidence>
<dbReference type="GO" id="GO:0005524">
    <property type="term" value="F:ATP binding"/>
    <property type="evidence" value="ECO:0007669"/>
    <property type="project" value="UniProtKB-UniRule"/>
</dbReference>
<dbReference type="SUPFAM" id="SSF51735">
    <property type="entry name" value="NAD(P)-binding Rossmann-fold domains"/>
    <property type="match status" value="1"/>
</dbReference>
<dbReference type="Proteomes" id="UP000198915">
    <property type="component" value="Unassembled WGS sequence"/>
</dbReference>
<reference evidence="8" key="1">
    <citation type="submission" date="2016-10" db="EMBL/GenBank/DDBJ databases">
        <authorList>
            <person name="Varghese N."/>
            <person name="Submissions S."/>
        </authorList>
    </citation>
    <scope>NUCLEOTIDE SEQUENCE [LARGE SCALE GENOMIC DNA]</scope>
    <source>
        <strain evidence="8">OK042</strain>
    </source>
</reference>
<dbReference type="GO" id="GO:0016874">
    <property type="term" value="F:ligase activity"/>
    <property type="evidence" value="ECO:0007669"/>
    <property type="project" value="UniProtKB-KW"/>
</dbReference>
<evidence type="ECO:0000256" key="4">
    <source>
        <dbReference type="ARBA" id="ARBA00060888"/>
    </source>
</evidence>
<dbReference type="SUPFAM" id="SSF52210">
    <property type="entry name" value="Succinyl-CoA synthetase domains"/>
    <property type="match status" value="2"/>
</dbReference>
<dbReference type="InterPro" id="IPR032875">
    <property type="entry name" value="Succ_CoA_lig_flav_dom"/>
</dbReference>
<dbReference type="RefSeq" id="WP_220388404.1">
    <property type="nucleotide sequence ID" value="NZ_FORT01000001.1"/>
</dbReference>
<dbReference type="EMBL" id="FORT01000001">
    <property type="protein sequence ID" value="SFI88376.1"/>
    <property type="molecule type" value="Genomic_DNA"/>
</dbReference>
<dbReference type="Gene3D" id="3.30.1490.20">
    <property type="entry name" value="ATP-grasp fold, A domain"/>
    <property type="match status" value="1"/>
</dbReference>
<dbReference type="InterPro" id="IPR011761">
    <property type="entry name" value="ATP-grasp"/>
</dbReference>
<dbReference type="InterPro" id="IPR016102">
    <property type="entry name" value="Succinyl-CoA_synth-like"/>
</dbReference>
<dbReference type="Pfam" id="PF13380">
    <property type="entry name" value="CoA_binding_2"/>
    <property type="match status" value="1"/>
</dbReference>
<feature type="domain" description="ATP-grasp" evidence="6">
    <location>
        <begin position="504"/>
        <end position="540"/>
    </location>
</feature>
<keyword evidence="2 5" id="KW-0547">Nucleotide-binding</keyword>
<dbReference type="STRING" id="1884381.SAMN05518846_101430"/>
<organism evidence="7 8">
    <name type="scientific">Brevibacillus centrosporus</name>
    <dbReference type="NCBI Taxonomy" id="54910"/>
    <lineage>
        <taxon>Bacteria</taxon>
        <taxon>Bacillati</taxon>
        <taxon>Bacillota</taxon>
        <taxon>Bacilli</taxon>
        <taxon>Bacillales</taxon>
        <taxon>Paenibacillaceae</taxon>
        <taxon>Brevibacillus</taxon>
    </lineage>
</organism>
<dbReference type="Gene3D" id="3.30.470.20">
    <property type="entry name" value="ATP-grasp fold, B domain"/>
    <property type="match status" value="1"/>
</dbReference>
<evidence type="ECO:0000256" key="3">
    <source>
        <dbReference type="ARBA" id="ARBA00022840"/>
    </source>
</evidence>
<dbReference type="Pfam" id="PF13549">
    <property type="entry name" value="ATP-grasp_5"/>
    <property type="match status" value="1"/>
</dbReference>
<evidence type="ECO:0000259" key="6">
    <source>
        <dbReference type="PROSITE" id="PS50975"/>
    </source>
</evidence>
<evidence type="ECO:0000313" key="7">
    <source>
        <dbReference type="EMBL" id="SFI88376.1"/>
    </source>
</evidence>
<dbReference type="SUPFAM" id="SSF56059">
    <property type="entry name" value="Glutathione synthetase ATP-binding domain-like"/>
    <property type="match status" value="1"/>
</dbReference>
<gene>
    <name evidence="7" type="ORF">SAMN05518846_101430</name>
</gene>
<proteinExistence type="inferred from homology"/>
<dbReference type="PANTHER" id="PTHR43334:SF1">
    <property type="entry name" value="3-HYDROXYPROPIONATE--COA LIGASE [ADP-FORMING]"/>
    <property type="match status" value="1"/>
</dbReference>
<protein>
    <submittedName>
        <fullName evidence="7">Acyl-CoA synthetase (NDP forming)</fullName>
    </submittedName>
</protein>
<comment type="similarity">
    <text evidence="4">In the N-terminal section; belongs to the acetate CoA ligase alpha subunit family.</text>
</comment>
<dbReference type="InterPro" id="IPR003781">
    <property type="entry name" value="CoA-bd"/>
</dbReference>
<dbReference type="Gene3D" id="3.40.50.720">
    <property type="entry name" value="NAD(P)-binding Rossmann-like Domain"/>
    <property type="match status" value="1"/>
</dbReference>
<dbReference type="FunFam" id="3.30.1490.20:FF:000020">
    <property type="entry name" value="Protein lysine acetyltransferase"/>
    <property type="match status" value="1"/>
</dbReference>
<dbReference type="PANTHER" id="PTHR43334">
    <property type="entry name" value="ACETATE--COA LIGASE [ADP-FORMING]"/>
    <property type="match status" value="1"/>
</dbReference>
<dbReference type="PROSITE" id="PS50975">
    <property type="entry name" value="ATP_GRASP"/>
    <property type="match status" value="1"/>
</dbReference>
<accession>A0A1I3LV95</accession>
<dbReference type="InterPro" id="IPR013815">
    <property type="entry name" value="ATP_grasp_subdomain_1"/>
</dbReference>
<evidence type="ECO:0000256" key="2">
    <source>
        <dbReference type="ARBA" id="ARBA00022741"/>
    </source>
</evidence>
<sequence length="719" mass="78030">MSGNAKVAVSPERLREFFHPRNVALIGATDKSMWSVFTYKNLKIMNFSGEIYCVNPNRDVVHGQKAYHSLLDIEDSIDLAYVMVPSSHIMQVMKEAAEKKIRNLVLLTAGFSELGEAGQKLEQELLAFAKEHDQLILGPNGNGFVNVTSSLTPYGLPITPPLKAGPVGVVLQSGALASSIMTLAQVRNVGLSFLVAMGNETMISATDIIDYLIEDESTKVIALFLESIRQPEEFARVAKKALQYGKPVVALKIGRSEKSAHTAMAHTGALVGDDAVNDAAFRQLGVIRVNSLEDLLTTAGLLGYTPPLFGRRMGVVTPSGGACDILSDRSADEKIELPEFSPQTVQALKEIVPSFSTVHNPLDVTGYVVVDRTLMRRALAAVSRDPELDFIISLVDPPRVEPEDVAPVYEQYEELSKIVNNAACPVILVMNTSLEMTPFGQKVADKYGLHFVGGMEHGLTALGKAVWWNEKYRATKAAAANKTHPVAQLAVDVSGGEWSEYQARKFLEEHGVPVVPGLLATKLEDALAAAEKVGYPVAMKIQSEDIAHKSDIGGVKLGLASAAEVADAYQEILENVQKRAPGSRIEGMLVSPMRPPGTELLVGIVNDPLWGLVLAVGIGGVFVEVFKDTSLRVLPVERDEIRVMLEELRGIPLLKGTRGRVAADLEKVTDAIYKVSQLAFSAKQSLQELEINPLWVNGGQVEALDALMKWKQTDRVVSQ</sequence>
<evidence type="ECO:0000256" key="1">
    <source>
        <dbReference type="ARBA" id="ARBA00022598"/>
    </source>
</evidence>
<keyword evidence="1" id="KW-0436">Ligase</keyword>
<dbReference type="Pfam" id="PF13607">
    <property type="entry name" value="Succ_CoA_lig"/>
    <property type="match status" value="1"/>
</dbReference>
<dbReference type="Gene3D" id="3.40.50.261">
    <property type="entry name" value="Succinyl-CoA synthetase domains"/>
    <property type="match status" value="2"/>
</dbReference>
<keyword evidence="3 5" id="KW-0067">ATP-binding</keyword>
<dbReference type="InterPro" id="IPR051538">
    <property type="entry name" value="Acyl-CoA_Synth/Transferase"/>
</dbReference>
<dbReference type="SMART" id="SM00881">
    <property type="entry name" value="CoA_binding"/>
    <property type="match status" value="1"/>
</dbReference>
<evidence type="ECO:0000256" key="5">
    <source>
        <dbReference type="PROSITE-ProRule" id="PRU00409"/>
    </source>
</evidence>